<keyword evidence="2" id="KW-1185">Reference proteome</keyword>
<name>A0AAD9Y8H2_COLKA</name>
<evidence type="ECO:0000313" key="1">
    <source>
        <dbReference type="EMBL" id="KAK2744528.1"/>
    </source>
</evidence>
<comment type="caution">
    <text evidence="1">The sequence shown here is derived from an EMBL/GenBank/DDBJ whole genome shotgun (WGS) entry which is preliminary data.</text>
</comment>
<dbReference type="EMBL" id="VYYT01000311">
    <property type="protein sequence ID" value="KAK2744528.1"/>
    <property type="molecule type" value="Genomic_DNA"/>
</dbReference>
<gene>
    <name evidence="1" type="ORF">CKAH01_06785</name>
</gene>
<dbReference type="Proteomes" id="UP001281614">
    <property type="component" value="Unassembled WGS sequence"/>
</dbReference>
<organism evidence="1 2">
    <name type="scientific">Colletotrichum kahawae</name>
    <name type="common">Coffee berry disease fungus</name>
    <dbReference type="NCBI Taxonomy" id="34407"/>
    <lineage>
        <taxon>Eukaryota</taxon>
        <taxon>Fungi</taxon>
        <taxon>Dikarya</taxon>
        <taxon>Ascomycota</taxon>
        <taxon>Pezizomycotina</taxon>
        <taxon>Sordariomycetes</taxon>
        <taxon>Hypocreomycetidae</taxon>
        <taxon>Glomerellales</taxon>
        <taxon>Glomerellaceae</taxon>
        <taxon>Colletotrichum</taxon>
        <taxon>Colletotrichum gloeosporioides species complex</taxon>
    </lineage>
</organism>
<reference evidence="1" key="1">
    <citation type="submission" date="2023-02" db="EMBL/GenBank/DDBJ databases">
        <title>Colletotrichum kahawae CIFC_Que2 genome sequencing and assembly.</title>
        <authorList>
            <person name="Baroncelli R."/>
        </authorList>
    </citation>
    <scope>NUCLEOTIDE SEQUENCE</scope>
    <source>
        <strain evidence="1">CIFC_Que2</strain>
    </source>
</reference>
<proteinExistence type="predicted"/>
<sequence>MEGHDTSPVGVHAARLRVPQVELVRFLGSLRLASSALRMHHSPGRGACHGWEMGAGQPLARGDCAELATAALVPRTRPVQKLSTTRITYHFLVICSRQTSVPSPTSSRTSTLFFLSQPFRDQLLFYFDL</sequence>
<evidence type="ECO:0000313" key="2">
    <source>
        <dbReference type="Proteomes" id="UP001281614"/>
    </source>
</evidence>
<accession>A0AAD9Y8H2</accession>
<protein>
    <submittedName>
        <fullName evidence="1">Uncharacterized protein</fullName>
    </submittedName>
</protein>
<dbReference type="AlphaFoldDB" id="A0AAD9Y8H2"/>